<evidence type="ECO:0000313" key="2">
    <source>
        <dbReference type="Proteomes" id="UP000175669"/>
    </source>
</evidence>
<reference evidence="2" key="1">
    <citation type="submission" date="2016-07" db="EMBL/GenBank/DDBJ databases">
        <authorList>
            <person name="Florea S."/>
            <person name="Webb J.S."/>
            <person name="Jaromczyk J."/>
            <person name="Schardl C.L."/>
        </authorList>
    </citation>
    <scope>NUCLEOTIDE SEQUENCE [LARGE SCALE GENOMIC DNA]</scope>
    <source>
        <strain evidence="2">KCTC 42131</strain>
    </source>
</reference>
<evidence type="ECO:0008006" key="3">
    <source>
        <dbReference type="Google" id="ProtNLM"/>
    </source>
</evidence>
<protein>
    <recommendedName>
        <fullName evidence="3">DUF4145 domain-containing protein</fullName>
    </recommendedName>
</protein>
<dbReference type="AlphaFoldDB" id="A0A1E8CLU1"/>
<dbReference type="Proteomes" id="UP000175669">
    <property type="component" value="Unassembled WGS sequence"/>
</dbReference>
<dbReference type="EMBL" id="MASR01000001">
    <property type="protein sequence ID" value="OFE13446.1"/>
    <property type="molecule type" value="Genomic_DNA"/>
</dbReference>
<keyword evidence="2" id="KW-1185">Reference proteome</keyword>
<accession>A0A1E8CLU1</accession>
<sequence length="171" mass="19708">MWWLRTPLSKLLPTLSRFKWRDLEIDLSKEIEKISEETNALSTEKDSVLSDDEVSEIEQLQSEVEEVARVSPPAAITLAWTELEREILTTAHRLGMQSKSRAFVTSHKALNTLVGSEKLSREELRLLKKMQMLRNQAAHHSRELQYLTQDDAVQYLANVLLLINRLRAIDA</sequence>
<organism evidence="1 2">
    <name type="scientific">Pseudohongiella acticola</name>
    <dbReference type="NCBI Taxonomy" id="1524254"/>
    <lineage>
        <taxon>Bacteria</taxon>
        <taxon>Pseudomonadati</taxon>
        <taxon>Pseudomonadota</taxon>
        <taxon>Gammaproteobacteria</taxon>
        <taxon>Pseudomonadales</taxon>
        <taxon>Pseudohongiellaceae</taxon>
        <taxon>Pseudohongiella</taxon>
    </lineage>
</organism>
<comment type="caution">
    <text evidence="1">The sequence shown here is derived from an EMBL/GenBank/DDBJ whole genome shotgun (WGS) entry which is preliminary data.</text>
</comment>
<dbReference type="STRING" id="1524254.PHACT_10105"/>
<name>A0A1E8CLU1_9GAMM</name>
<gene>
    <name evidence="1" type="ORF">PHACT_10105</name>
</gene>
<proteinExistence type="predicted"/>
<evidence type="ECO:0000313" key="1">
    <source>
        <dbReference type="EMBL" id="OFE13446.1"/>
    </source>
</evidence>